<dbReference type="EMBL" id="JAHHUM010002597">
    <property type="protein sequence ID" value="KAK5602968.1"/>
    <property type="molecule type" value="Genomic_DNA"/>
</dbReference>
<evidence type="ECO:0000256" key="2">
    <source>
        <dbReference type="SAM" id="MobiDB-lite"/>
    </source>
</evidence>
<dbReference type="InterPro" id="IPR006574">
    <property type="entry name" value="PRY"/>
</dbReference>
<dbReference type="AlphaFoldDB" id="A0AAV9R0T8"/>
<feature type="coiled-coil region" evidence="1">
    <location>
        <begin position="599"/>
        <end position="786"/>
    </location>
</feature>
<evidence type="ECO:0000256" key="3">
    <source>
        <dbReference type="SAM" id="SignalP"/>
    </source>
</evidence>
<feature type="domain" description="B30.2/SPRY" evidence="4">
    <location>
        <begin position="1076"/>
        <end position="1272"/>
    </location>
</feature>
<dbReference type="SUPFAM" id="SSF49899">
    <property type="entry name" value="Concanavalin A-like lectins/glucanases"/>
    <property type="match status" value="1"/>
</dbReference>
<evidence type="ECO:0000313" key="5">
    <source>
        <dbReference type="EMBL" id="KAK5602968.1"/>
    </source>
</evidence>
<evidence type="ECO:0000256" key="1">
    <source>
        <dbReference type="SAM" id="Coils"/>
    </source>
</evidence>
<dbReference type="InterPro" id="IPR003877">
    <property type="entry name" value="SPRY_dom"/>
</dbReference>
<dbReference type="Pfam" id="PF00622">
    <property type="entry name" value="SPRY"/>
    <property type="match status" value="1"/>
</dbReference>
<dbReference type="InterPro" id="IPR043136">
    <property type="entry name" value="B30.2/SPRY_sf"/>
</dbReference>
<feature type="coiled-coil region" evidence="1">
    <location>
        <begin position="411"/>
        <end position="445"/>
    </location>
</feature>
<comment type="caution">
    <text evidence="5">The sequence shown here is derived from an EMBL/GenBank/DDBJ whole genome shotgun (WGS) entry which is preliminary data.</text>
</comment>
<organism evidence="5 6">
    <name type="scientific">Crenichthys baileyi</name>
    <name type="common">White River springfish</name>
    <dbReference type="NCBI Taxonomy" id="28760"/>
    <lineage>
        <taxon>Eukaryota</taxon>
        <taxon>Metazoa</taxon>
        <taxon>Chordata</taxon>
        <taxon>Craniata</taxon>
        <taxon>Vertebrata</taxon>
        <taxon>Euteleostomi</taxon>
        <taxon>Actinopterygii</taxon>
        <taxon>Neopterygii</taxon>
        <taxon>Teleostei</taxon>
        <taxon>Neoteleostei</taxon>
        <taxon>Acanthomorphata</taxon>
        <taxon>Ovalentaria</taxon>
        <taxon>Atherinomorphae</taxon>
        <taxon>Cyprinodontiformes</taxon>
        <taxon>Goodeidae</taxon>
        <taxon>Crenichthys</taxon>
    </lineage>
</organism>
<evidence type="ECO:0000259" key="4">
    <source>
        <dbReference type="PROSITE" id="PS50188"/>
    </source>
</evidence>
<feature type="region of interest" description="Disordered" evidence="2">
    <location>
        <begin position="975"/>
        <end position="1000"/>
    </location>
</feature>
<keyword evidence="3" id="KW-0732">Signal</keyword>
<evidence type="ECO:0000313" key="6">
    <source>
        <dbReference type="Proteomes" id="UP001311232"/>
    </source>
</evidence>
<feature type="chain" id="PRO_5043698656" description="B30.2/SPRY domain-containing protein" evidence="3">
    <location>
        <begin position="21"/>
        <end position="1277"/>
    </location>
</feature>
<protein>
    <recommendedName>
        <fullName evidence="4">B30.2/SPRY domain-containing protein</fullName>
    </recommendedName>
</protein>
<dbReference type="InterPro" id="IPR001870">
    <property type="entry name" value="B30.2/SPRY"/>
</dbReference>
<accession>A0AAV9R0T8</accession>
<keyword evidence="1" id="KW-0175">Coiled coil</keyword>
<dbReference type="PANTHER" id="PTHR24103">
    <property type="entry name" value="E3 UBIQUITIN-PROTEIN LIGASE TRIM"/>
    <property type="match status" value="1"/>
</dbReference>
<dbReference type="Proteomes" id="UP001311232">
    <property type="component" value="Unassembled WGS sequence"/>
</dbReference>
<dbReference type="InterPro" id="IPR003879">
    <property type="entry name" value="Butyrophylin_SPRY"/>
</dbReference>
<dbReference type="InterPro" id="IPR013320">
    <property type="entry name" value="ConA-like_dom_sf"/>
</dbReference>
<gene>
    <name evidence="5" type="ORF">CRENBAI_017279</name>
</gene>
<dbReference type="Gene3D" id="2.60.120.920">
    <property type="match status" value="1"/>
</dbReference>
<sequence length="1277" mass="146580">MAGVSNLIWAPFLLICVFHASDNRQVPYNEGEFVKKTGNPEVDKNLSRIPFTLPDGTRFDDINVTSINKLCTGVEERLASLNMQLQETTKRNSQLDGEAFTLRREVRQLNLKLSTCTSALTSVAGSYQAQLQTKMDHLLEVFDIETFQVLKIMGLSRDVRALRRKFESAVNSNGNSTEITALQVELSAKTAELNAKKQKINRTEESLALILEIISLQNQIWDLQDTKLNIETALDVDGKLLALQELLDKKLNMLQRKDDILSTVLEQISVRSQIIVMEKRIKILTEETVSKTSNAQRQLRQKTEQLKRAILLLRDRENDQNLTKEIIRLQIEVFRLSQLVSDSERTMEPILKALTVSLEVKQTEEAILQKKLENADLGIAQLIIKIISIMEELREQQETKGGQHQDILTLLQTYKQDYTKAQTEIKNLKDQLGRTREQCSGVEERHIAVKTELEQRISQLNKTEASEPALILTVINLHGEINALKKLISTTTDTNEITKLQKLIQQKQEELNTRTADIERLIPNPWIILRIIELQNNIWELQSNYTDGTTDEITDLQKSLQGLLTELDSKDQESTKQTITILTLQSQVEYLQKLLSTAKVSQSHRITQLTNELEAKQAELGEVFREVTEKNQTKGNLLISISLLQSKLRQLETAKENEEKTASATVTKLREQLKIKEKENQEHQALIKTLQISLNHTEAQCSLHEHKIKDLQNNLDAKIEELNSKNDIVTSLVLKVSTLTVQLEELRNQLKNSVSQSKVEELQRIIDQKNADLDNKTVELREQSDQAQRFLQIIAVQVEIERLVHVASNESDYAKVRALQDHLSYLIDGIQDTDNENTKLTLKILAQQDEIAKLKKEEENRLGGQAEKIKDLENELELVRTQIKEKTILLESSTTRIANLSAQIMDLRDKTRPLQEQISDLKQMYAENLEELQERLNFTRTKLQNTELQLKHADAENFKLIMEITNLRAKVKTTREEGSKTLKKSTSDLEQQLKTKEKENRMLESVNRDLKQQIDNLEMCCNANSECKDKQKQLLQSQEDADRLQQQLQERDAALKKLQRDFEQQRQEKDRLQDEYDNLVRKLTDVEDRTIYSTKITWDPLTTHPRLTLSANNTEVLTAKDVVQVEDNPSRFDVVLGVLGATGFSRGRHYWEVSVAEKNCYQIGMTSESAKRKGLLSFRPANGFWTLVLTRHGELKAIDRMSVNLQIERQPITLGILLDYKKGQISFYDSGARSHLYSFSAQEFTDKIYPFLNYCVEDVEHPQPIVLLPPGSTDWIN</sequence>
<reference evidence="5 6" key="1">
    <citation type="submission" date="2021-06" db="EMBL/GenBank/DDBJ databases">
        <authorList>
            <person name="Palmer J.M."/>
        </authorList>
    </citation>
    <scope>NUCLEOTIDE SEQUENCE [LARGE SCALE GENOMIC DNA]</scope>
    <source>
        <strain evidence="5 6">MEX-2019</strain>
        <tissue evidence="5">Muscle</tissue>
    </source>
</reference>
<keyword evidence="6" id="KW-1185">Reference proteome</keyword>
<dbReference type="Pfam" id="PF13765">
    <property type="entry name" value="PRY"/>
    <property type="match status" value="1"/>
</dbReference>
<feature type="coiled-coil region" evidence="1">
    <location>
        <begin position="71"/>
        <end position="98"/>
    </location>
</feature>
<dbReference type="SMART" id="SM00449">
    <property type="entry name" value="SPRY"/>
    <property type="match status" value="1"/>
</dbReference>
<dbReference type="FunFam" id="2.60.120.920:FF:000004">
    <property type="entry name" value="Butyrophilin subfamily 1 member A1"/>
    <property type="match status" value="1"/>
</dbReference>
<dbReference type="PROSITE" id="PS50188">
    <property type="entry name" value="B302_SPRY"/>
    <property type="match status" value="1"/>
</dbReference>
<dbReference type="SMART" id="SM00589">
    <property type="entry name" value="PRY"/>
    <property type="match status" value="1"/>
</dbReference>
<dbReference type="InterPro" id="IPR050143">
    <property type="entry name" value="TRIM/RBCC"/>
</dbReference>
<name>A0AAV9R0T8_9TELE</name>
<feature type="coiled-coil region" evidence="1">
    <location>
        <begin position="179"/>
        <end position="206"/>
    </location>
</feature>
<feature type="signal peptide" evidence="3">
    <location>
        <begin position="1"/>
        <end position="20"/>
    </location>
</feature>
<proteinExistence type="predicted"/>
<dbReference type="PRINTS" id="PR01407">
    <property type="entry name" value="BUTYPHLNCDUF"/>
</dbReference>